<name>A0A8S1IL60_9CHLO</name>
<evidence type="ECO:0000313" key="8">
    <source>
        <dbReference type="EMBL" id="CAD7694962.1"/>
    </source>
</evidence>
<keyword evidence="9" id="KW-1185">Reference proteome</keyword>
<keyword evidence="5" id="KW-0560">Oxidoreductase</keyword>
<gene>
    <name evidence="8" type="ORF">OSTQU699_LOCUS323</name>
</gene>
<comment type="cofactor">
    <cofactor evidence="1">
        <name>FAD</name>
        <dbReference type="ChEBI" id="CHEBI:57692"/>
    </cofactor>
</comment>
<dbReference type="InterPro" id="IPR016169">
    <property type="entry name" value="FAD-bd_PCMH_sub2"/>
</dbReference>
<evidence type="ECO:0000256" key="5">
    <source>
        <dbReference type="ARBA" id="ARBA00023002"/>
    </source>
</evidence>
<dbReference type="Pfam" id="PF08031">
    <property type="entry name" value="BBE"/>
    <property type="match status" value="1"/>
</dbReference>
<feature type="domain" description="FAD-binding PCMH-type" evidence="7">
    <location>
        <begin position="109"/>
        <end position="280"/>
    </location>
</feature>
<evidence type="ECO:0000313" key="9">
    <source>
        <dbReference type="Proteomes" id="UP000708148"/>
    </source>
</evidence>
<keyword evidence="3" id="KW-0285">Flavoprotein</keyword>
<dbReference type="GO" id="GO:0016491">
    <property type="term" value="F:oxidoreductase activity"/>
    <property type="evidence" value="ECO:0007669"/>
    <property type="project" value="UniProtKB-KW"/>
</dbReference>
<dbReference type="PANTHER" id="PTHR42973:SF39">
    <property type="entry name" value="FAD-BINDING PCMH-TYPE DOMAIN-CONTAINING PROTEIN"/>
    <property type="match status" value="1"/>
</dbReference>
<dbReference type="SUPFAM" id="SSF56176">
    <property type="entry name" value="FAD-binding/transporter-associated domain-like"/>
    <property type="match status" value="1"/>
</dbReference>
<evidence type="ECO:0000259" key="7">
    <source>
        <dbReference type="PROSITE" id="PS51387"/>
    </source>
</evidence>
<comment type="similarity">
    <text evidence="2">Belongs to the oxygen-dependent FAD-linked oxidoreductase family.</text>
</comment>
<accession>A0A8S1IL60</accession>
<proteinExistence type="inferred from homology"/>
<keyword evidence="4" id="KW-0274">FAD</keyword>
<dbReference type="InterPro" id="IPR016166">
    <property type="entry name" value="FAD-bd_PCMH"/>
</dbReference>
<dbReference type="InterPro" id="IPR012951">
    <property type="entry name" value="BBE"/>
</dbReference>
<sequence length="583" mass="64439">MRREGGMKARTLLLLAAAAIVSVLLIFNTRFMRLTDPGTRCANGQLFCRPVHLLPQEPLHKGHQVAKVEPKTCQLLKLQFAASSEKISILCPNEDNFRPAARVFNSRFSDILPHVVVQPRTDKHIVAALKMAKKEGLMVTVRDGGHNPAGITVHPGAMLIDMSLMNQISVDYDRMTFTTGGGTLWTEVQDKIMHKNVSVVGGGCPTVGTVGLALGGGLSWLSRSKGLVSDNVLQMKVIMPNGSIAMASESTNTELFWGLRGAGGSNFGVVSEATFKLFHAEEMYFAGSPCFPNVTDAAMLQQLLELWSDAVVELQDPRVTLWLVTSNGHRNKPSSPALRVCIALFFDGPVREGAAASQPILSRLGQFADEHPDLMCASFPKICGMAKNPSTRGNVQSVGDWFREGQPYLQGHTFISWSRSMGANKAHIYWKSGFIQEISPVMAKTAADVLFDFDDKNVHPNTTKGLHYQFQIEHLGGAIADKPANHSSYAYRSARILWAIQAYTVYLPTAEQDRLMERWSAEAMAELEPFFSGSYANYADDKLDGWEHKYYGREHYTRLQKLKEAVGGFELFSTRQRVQQAPI</sequence>
<evidence type="ECO:0000256" key="3">
    <source>
        <dbReference type="ARBA" id="ARBA00022630"/>
    </source>
</evidence>
<dbReference type="PANTHER" id="PTHR42973">
    <property type="entry name" value="BINDING OXIDOREDUCTASE, PUTATIVE (AFU_ORTHOLOGUE AFUA_1G17690)-RELATED"/>
    <property type="match status" value="1"/>
</dbReference>
<keyword evidence="6" id="KW-0472">Membrane</keyword>
<dbReference type="Gene3D" id="3.40.462.20">
    <property type="match status" value="1"/>
</dbReference>
<evidence type="ECO:0000256" key="2">
    <source>
        <dbReference type="ARBA" id="ARBA00005466"/>
    </source>
</evidence>
<dbReference type="InterPro" id="IPR050416">
    <property type="entry name" value="FAD-linked_Oxidoreductase"/>
</dbReference>
<keyword evidence="6" id="KW-1133">Transmembrane helix</keyword>
<evidence type="ECO:0000256" key="4">
    <source>
        <dbReference type="ARBA" id="ARBA00022827"/>
    </source>
</evidence>
<dbReference type="PROSITE" id="PS51387">
    <property type="entry name" value="FAD_PCMH"/>
    <property type="match status" value="1"/>
</dbReference>
<dbReference type="GO" id="GO:0071949">
    <property type="term" value="F:FAD binding"/>
    <property type="evidence" value="ECO:0007669"/>
    <property type="project" value="InterPro"/>
</dbReference>
<dbReference type="Pfam" id="PF01565">
    <property type="entry name" value="FAD_binding_4"/>
    <property type="match status" value="1"/>
</dbReference>
<reference evidence="8" key="1">
    <citation type="submission" date="2020-12" db="EMBL/GenBank/DDBJ databases">
        <authorList>
            <person name="Iha C."/>
        </authorList>
    </citation>
    <scope>NUCLEOTIDE SEQUENCE</scope>
</reference>
<dbReference type="InterPro" id="IPR006094">
    <property type="entry name" value="Oxid_FAD_bind_N"/>
</dbReference>
<keyword evidence="6" id="KW-0812">Transmembrane</keyword>
<feature type="transmembrane region" description="Helical" evidence="6">
    <location>
        <begin position="12"/>
        <end position="31"/>
    </location>
</feature>
<evidence type="ECO:0000256" key="1">
    <source>
        <dbReference type="ARBA" id="ARBA00001974"/>
    </source>
</evidence>
<protein>
    <recommendedName>
        <fullName evidence="7">FAD-binding PCMH-type domain-containing protein</fullName>
    </recommendedName>
</protein>
<dbReference type="InterPro" id="IPR036318">
    <property type="entry name" value="FAD-bd_PCMH-like_sf"/>
</dbReference>
<dbReference type="EMBL" id="CAJHUC010000288">
    <property type="protein sequence ID" value="CAD7694962.1"/>
    <property type="molecule type" value="Genomic_DNA"/>
</dbReference>
<dbReference type="Proteomes" id="UP000708148">
    <property type="component" value="Unassembled WGS sequence"/>
</dbReference>
<dbReference type="AlphaFoldDB" id="A0A8S1IL60"/>
<dbReference type="Gene3D" id="3.30.465.10">
    <property type="match status" value="1"/>
</dbReference>
<organism evidence="8 9">
    <name type="scientific">Ostreobium quekettii</name>
    <dbReference type="NCBI Taxonomy" id="121088"/>
    <lineage>
        <taxon>Eukaryota</taxon>
        <taxon>Viridiplantae</taxon>
        <taxon>Chlorophyta</taxon>
        <taxon>core chlorophytes</taxon>
        <taxon>Ulvophyceae</taxon>
        <taxon>TCBD clade</taxon>
        <taxon>Bryopsidales</taxon>
        <taxon>Ostreobineae</taxon>
        <taxon>Ostreobiaceae</taxon>
        <taxon>Ostreobium</taxon>
    </lineage>
</organism>
<comment type="caution">
    <text evidence="8">The sequence shown here is derived from an EMBL/GenBank/DDBJ whole genome shotgun (WGS) entry which is preliminary data.</text>
</comment>
<evidence type="ECO:0000256" key="6">
    <source>
        <dbReference type="SAM" id="Phobius"/>
    </source>
</evidence>
<dbReference type="OrthoDB" id="525608at2759"/>